<evidence type="ECO:0000313" key="2">
    <source>
        <dbReference type="EMBL" id="CAK9308513.1"/>
    </source>
</evidence>
<feature type="compositionally biased region" description="Low complexity" evidence="1">
    <location>
        <begin position="51"/>
        <end position="65"/>
    </location>
</feature>
<organism evidence="2 3">
    <name type="scientific">Citrullus colocynthis</name>
    <name type="common">colocynth</name>
    <dbReference type="NCBI Taxonomy" id="252529"/>
    <lineage>
        <taxon>Eukaryota</taxon>
        <taxon>Viridiplantae</taxon>
        <taxon>Streptophyta</taxon>
        <taxon>Embryophyta</taxon>
        <taxon>Tracheophyta</taxon>
        <taxon>Spermatophyta</taxon>
        <taxon>Magnoliopsida</taxon>
        <taxon>eudicotyledons</taxon>
        <taxon>Gunneridae</taxon>
        <taxon>Pentapetalae</taxon>
        <taxon>rosids</taxon>
        <taxon>fabids</taxon>
        <taxon>Cucurbitales</taxon>
        <taxon>Cucurbitaceae</taxon>
        <taxon>Benincaseae</taxon>
        <taxon>Citrullus</taxon>
    </lineage>
</organism>
<gene>
    <name evidence="2" type="ORF">CITCOLO1_LOCUS22</name>
</gene>
<accession>A0ABP0XP06</accession>
<dbReference type="EMBL" id="OZ021735">
    <property type="protein sequence ID" value="CAK9308513.1"/>
    <property type="molecule type" value="Genomic_DNA"/>
</dbReference>
<protein>
    <submittedName>
        <fullName evidence="2">Uncharacterized protein</fullName>
    </submittedName>
</protein>
<evidence type="ECO:0000256" key="1">
    <source>
        <dbReference type="SAM" id="MobiDB-lite"/>
    </source>
</evidence>
<proteinExistence type="predicted"/>
<name>A0ABP0XP06_9ROSI</name>
<evidence type="ECO:0000313" key="3">
    <source>
        <dbReference type="Proteomes" id="UP001642487"/>
    </source>
</evidence>
<dbReference type="Proteomes" id="UP001642487">
    <property type="component" value="Chromosome 1"/>
</dbReference>
<feature type="region of interest" description="Disordered" evidence="1">
    <location>
        <begin position="51"/>
        <end position="72"/>
    </location>
</feature>
<reference evidence="2 3" key="1">
    <citation type="submission" date="2024-03" db="EMBL/GenBank/DDBJ databases">
        <authorList>
            <person name="Gkanogiannis A."/>
            <person name="Becerra Lopez-Lavalle L."/>
        </authorList>
    </citation>
    <scope>NUCLEOTIDE SEQUENCE [LARGE SCALE GENOMIC DNA]</scope>
</reference>
<keyword evidence="3" id="KW-1185">Reference proteome</keyword>
<sequence length="95" mass="10510">MLGNLTPESPRLKGKHATCRGLWQAELPTNLARHPCHTPLSLSFFSNSGNNAPPSISSPSNSMLPTPQFSSLRPHSPFPRSFLCYSDEVKNGYWI</sequence>